<sequence length="158" mass="17623">MINSNFYLFIIEKIGKGRILREGDRVAILGYGSMVQQCLEAANMLRSRAIHVTLADARFCRPLDTDLIRQLAKEHEILITAEEGSIGGFGSHVSHFLNLSGILDGPLKLRSMVLPDRYIDHGSHQDQMEEAGLSSRHISATVLSLLGRKKEALQFKHT</sequence>
<keyword evidence="6" id="KW-0784">Thiamine biosynthesis</keyword>
<dbReference type="PANTHER" id="PTHR43322">
    <property type="entry name" value="1-D-DEOXYXYLULOSE 5-PHOSPHATE SYNTHASE-RELATED"/>
    <property type="match status" value="1"/>
</dbReference>
<evidence type="ECO:0000256" key="2">
    <source>
        <dbReference type="ARBA" id="ARBA00011738"/>
    </source>
</evidence>
<dbReference type="PANTHER" id="PTHR43322:SF4">
    <property type="entry name" value="1-DEOXY-D-XYLULOSE-5-PHOSPHATE SYNTHASE 2, CHLOROPLASTIC-RELATED"/>
    <property type="match status" value="1"/>
</dbReference>
<evidence type="ECO:0000313" key="10">
    <source>
        <dbReference type="EMBL" id="KAF5749727.1"/>
    </source>
</evidence>
<comment type="cofactor">
    <cofactor evidence="1">
        <name>Mg(2+)</name>
        <dbReference type="ChEBI" id="CHEBI:18420"/>
    </cofactor>
</comment>
<dbReference type="InParanoid" id="A0A7J7DTT2"/>
<evidence type="ECO:0000256" key="8">
    <source>
        <dbReference type="ARBA" id="ARBA00023229"/>
    </source>
</evidence>
<evidence type="ECO:0000256" key="1">
    <source>
        <dbReference type="ARBA" id="ARBA00001946"/>
    </source>
</evidence>
<dbReference type="GO" id="GO:0009228">
    <property type="term" value="P:thiamine biosynthetic process"/>
    <property type="evidence" value="ECO:0007669"/>
    <property type="project" value="UniProtKB-KW"/>
</dbReference>
<keyword evidence="4" id="KW-0479">Metal-binding</keyword>
<protein>
    <submittedName>
        <fullName evidence="10">1-deoxy-D-xylulose-5-phosphate synthase</fullName>
    </submittedName>
</protein>
<dbReference type="AlphaFoldDB" id="A0A7J7DTT2"/>
<comment type="subunit">
    <text evidence="2">Homodimer.</text>
</comment>
<evidence type="ECO:0000259" key="9">
    <source>
        <dbReference type="Pfam" id="PF02780"/>
    </source>
</evidence>
<comment type="caution">
    <text evidence="10">The sequence shown here is derived from an EMBL/GenBank/DDBJ whole genome shotgun (WGS) entry which is preliminary data.</text>
</comment>
<dbReference type="Pfam" id="PF02780">
    <property type="entry name" value="Transketolase_C"/>
    <property type="match status" value="1"/>
</dbReference>
<evidence type="ECO:0000256" key="7">
    <source>
        <dbReference type="ARBA" id="ARBA00023052"/>
    </source>
</evidence>
<dbReference type="EMBL" id="JAAARO010000003">
    <property type="protein sequence ID" value="KAF5749727.1"/>
    <property type="molecule type" value="Genomic_DNA"/>
</dbReference>
<dbReference type="InterPro" id="IPR033248">
    <property type="entry name" value="Transketolase_C"/>
</dbReference>
<keyword evidence="8" id="KW-0414">Isoprene biosynthesis</keyword>
<dbReference type="Proteomes" id="UP000593562">
    <property type="component" value="Unassembled WGS sequence"/>
</dbReference>
<dbReference type="InterPro" id="IPR009014">
    <property type="entry name" value="Transketo_C/PFOR_II"/>
</dbReference>
<evidence type="ECO:0000313" key="11">
    <source>
        <dbReference type="Proteomes" id="UP000593562"/>
    </source>
</evidence>
<organism evidence="10 11">
    <name type="scientific">Tripterygium wilfordii</name>
    <name type="common">Thunder God vine</name>
    <dbReference type="NCBI Taxonomy" id="458696"/>
    <lineage>
        <taxon>Eukaryota</taxon>
        <taxon>Viridiplantae</taxon>
        <taxon>Streptophyta</taxon>
        <taxon>Embryophyta</taxon>
        <taxon>Tracheophyta</taxon>
        <taxon>Spermatophyta</taxon>
        <taxon>Magnoliopsida</taxon>
        <taxon>eudicotyledons</taxon>
        <taxon>Gunneridae</taxon>
        <taxon>Pentapetalae</taxon>
        <taxon>rosids</taxon>
        <taxon>fabids</taxon>
        <taxon>Celastrales</taxon>
        <taxon>Celastraceae</taxon>
        <taxon>Tripterygium</taxon>
    </lineage>
</organism>
<keyword evidence="11" id="KW-1185">Reference proteome</keyword>
<evidence type="ECO:0000256" key="6">
    <source>
        <dbReference type="ARBA" id="ARBA00022977"/>
    </source>
</evidence>
<evidence type="ECO:0000256" key="5">
    <source>
        <dbReference type="ARBA" id="ARBA00022842"/>
    </source>
</evidence>
<keyword evidence="5" id="KW-0460">Magnesium</keyword>
<reference evidence="10 11" key="1">
    <citation type="journal article" date="2020" name="Nat. Commun.">
        <title>Genome of Tripterygium wilfordii and identification of cytochrome P450 involved in triptolide biosynthesis.</title>
        <authorList>
            <person name="Tu L."/>
            <person name="Su P."/>
            <person name="Zhang Z."/>
            <person name="Gao L."/>
            <person name="Wang J."/>
            <person name="Hu T."/>
            <person name="Zhou J."/>
            <person name="Zhang Y."/>
            <person name="Zhao Y."/>
            <person name="Liu Y."/>
            <person name="Song Y."/>
            <person name="Tong Y."/>
            <person name="Lu Y."/>
            <person name="Yang J."/>
            <person name="Xu C."/>
            <person name="Jia M."/>
            <person name="Peters R.J."/>
            <person name="Huang L."/>
            <person name="Gao W."/>
        </authorList>
    </citation>
    <scope>NUCLEOTIDE SEQUENCE [LARGE SCALE GENOMIC DNA]</scope>
    <source>
        <strain evidence="11">cv. XIE 37</strain>
        <tissue evidence="10">Leaf</tissue>
    </source>
</reference>
<dbReference type="GO" id="GO:0016114">
    <property type="term" value="P:terpenoid biosynthetic process"/>
    <property type="evidence" value="ECO:0007669"/>
    <property type="project" value="InterPro"/>
</dbReference>
<proteinExistence type="predicted"/>
<evidence type="ECO:0000256" key="3">
    <source>
        <dbReference type="ARBA" id="ARBA00022679"/>
    </source>
</evidence>
<dbReference type="Gene3D" id="3.40.50.920">
    <property type="match status" value="1"/>
</dbReference>
<feature type="domain" description="Transketolase C-terminal" evidence="9">
    <location>
        <begin position="15"/>
        <end position="138"/>
    </location>
</feature>
<dbReference type="SUPFAM" id="SSF52922">
    <property type="entry name" value="TK C-terminal domain-like"/>
    <property type="match status" value="1"/>
</dbReference>
<dbReference type="FunFam" id="3.40.50.920:FF:000002">
    <property type="entry name" value="1-deoxy-D-xylulose-5-phosphate synthase"/>
    <property type="match status" value="1"/>
</dbReference>
<accession>A0A7J7DTT2</accession>
<dbReference type="GO" id="GO:0046872">
    <property type="term" value="F:metal ion binding"/>
    <property type="evidence" value="ECO:0007669"/>
    <property type="project" value="UniProtKB-KW"/>
</dbReference>
<keyword evidence="3" id="KW-0808">Transferase</keyword>
<keyword evidence="7" id="KW-0786">Thiamine pyrophosphate</keyword>
<dbReference type="GO" id="GO:0008661">
    <property type="term" value="F:1-deoxy-D-xylulose-5-phosphate synthase activity"/>
    <property type="evidence" value="ECO:0007669"/>
    <property type="project" value="InterPro"/>
</dbReference>
<gene>
    <name evidence="10" type="ORF">HS088_TW03G00052</name>
</gene>
<dbReference type="InterPro" id="IPR005477">
    <property type="entry name" value="Dxylulose-5-P_synthase"/>
</dbReference>
<evidence type="ECO:0000256" key="4">
    <source>
        <dbReference type="ARBA" id="ARBA00022723"/>
    </source>
</evidence>
<name>A0A7J7DTT2_TRIWF</name>